<evidence type="ECO:0000256" key="14">
    <source>
        <dbReference type="PIRSR" id="PIRSR604574-1"/>
    </source>
</evidence>
<dbReference type="PANTHER" id="PTHR16557">
    <property type="entry name" value="ALKYLATED DNA REPAIR PROTEIN ALKB-RELATED"/>
    <property type="match status" value="1"/>
</dbReference>
<feature type="binding site" evidence="14">
    <location>
        <begin position="209"/>
        <end position="215"/>
    </location>
    <ligand>
        <name>2-oxoglutarate</name>
        <dbReference type="ChEBI" id="CHEBI:16810"/>
    </ligand>
</feature>
<keyword evidence="5" id="KW-0560">Oxidoreductase</keyword>
<keyword evidence="4 17" id="KW-0223">Dioxygenase</keyword>
<keyword evidence="3" id="KW-0227">DNA damage</keyword>
<organism evidence="17 18">
    <name type="scientific">Oxalicibacterium faecigallinarum</name>
    <dbReference type="NCBI Taxonomy" id="573741"/>
    <lineage>
        <taxon>Bacteria</taxon>
        <taxon>Pseudomonadati</taxon>
        <taxon>Pseudomonadota</taxon>
        <taxon>Betaproteobacteria</taxon>
        <taxon>Burkholderiales</taxon>
        <taxon>Oxalobacteraceae</taxon>
        <taxon>Oxalicibacterium</taxon>
    </lineage>
</organism>
<evidence type="ECO:0000256" key="15">
    <source>
        <dbReference type="PIRSR" id="PIRSR604574-2"/>
    </source>
</evidence>
<dbReference type="AlphaFoldDB" id="A0A8J3EZC2"/>
<sequence>MSNDLFETDEGIERVWQEVLAEDALILRGYALAEQHVLLRAVDDVIREAPFRHLVTPGGFTMSVAMTNCGPLGWVSDRRGYRYDAIDPTTGKPWPAMPPVFLNLAKEAAALAGFDDFVPDACLINRYEVGTRLSLHQDRDEADTNQPIVSVSLGIPAIFQFGGNQRTDPKIRVPLTHGDVVVWGGRSRLAYHAVLPLKANSHPLTGSVRINLTFRKAR</sequence>
<dbReference type="GO" id="GO:0035515">
    <property type="term" value="F:oxidative RNA demethylase activity"/>
    <property type="evidence" value="ECO:0007669"/>
    <property type="project" value="TreeGrafter"/>
</dbReference>
<dbReference type="InterPro" id="IPR004574">
    <property type="entry name" value="Alkb"/>
</dbReference>
<keyword evidence="7" id="KW-0234">DNA repair</keyword>
<dbReference type="InterPro" id="IPR027450">
    <property type="entry name" value="AlkB-like"/>
</dbReference>
<dbReference type="PANTHER" id="PTHR16557:SF2">
    <property type="entry name" value="NUCLEIC ACID DIOXYGENASE ALKBH1"/>
    <property type="match status" value="1"/>
</dbReference>
<dbReference type="NCBIfam" id="NF011930">
    <property type="entry name" value="PRK15401.1"/>
    <property type="match status" value="1"/>
</dbReference>
<evidence type="ECO:0000313" key="17">
    <source>
        <dbReference type="EMBL" id="GGI16835.1"/>
    </source>
</evidence>
<dbReference type="GO" id="GO:0035516">
    <property type="term" value="F:broad specificity oxidative DNA demethylase activity"/>
    <property type="evidence" value="ECO:0007669"/>
    <property type="project" value="UniProtKB-EC"/>
</dbReference>
<evidence type="ECO:0000256" key="10">
    <source>
        <dbReference type="ARBA" id="ARBA00066725"/>
    </source>
</evidence>
<evidence type="ECO:0000256" key="1">
    <source>
        <dbReference type="ARBA" id="ARBA00007879"/>
    </source>
</evidence>
<evidence type="ECO:0000256" key="5">
    <source>
        <dbReference type="ARBA" id="ARBA00023002"/>
    </source>
</evidence>
<dbReference type="FunFam" id="2.60.120.590:FF:000005">
    <property type="entry name" value="Alpha-ketoglutarate-dependent dioxygenase AlkB"/>
    <property type="match status" value="1"/>
</dbReference>
<evidence type="ECO:0000313" key="18">
    <source>
        <dbReference type="Proteomes" id="UP000642180"/>
    </source>
</evidence>
<dbReference type="SUPFAM" id="SSF51197">
    <property type="entry name" value="Clavaminate synthase-like"/>
    <property type="match status" value="1"/>
</dbReference>
<evidence type="ECO:0000256" key="8">
    <source>
        <dbReference type="ARBA" id="ARBA00050106"/>
    </source>
</evidence>
<dbReference type="Gene3D" id="2.60.120.590">
    <property type="entry name" value="Alpha-ketoglutarate-dependent dioxygenase AlkB-like"/>
    <property type="match status" value="1"/>
</dbReference>
<evidence type="ECO:0000256" key="13">
    <source>
        <dbReference type="ARBA" id="ARBA00082512"/>
    </source>
</evidence>
<protein>
    <recommendedName>
        <fullName evidence="11">Alpha-ketoglutarate-dependent dioxygenase AlkB</fullName>
        <ecNumber evidence="10">1.14.11.33</ecNumber>
    </recommendedName>
    <alternativeName>
        <fullName evidence="12">Alkylated DNA repair protein AlkB</fullName>
    </alternativeName>
    <alternativeName>
        <fullName evidence="13">DNA oxidative demethylase AlkB</fullName>
    </alternativeName>
</protein>
<keyword evidence="18" id="KW-1185">Reference proteome</keyword>
<evidence type="ECO:0000256" key="9">
    <source>
        <dbReference type="ARBA" id="ARBA00055649"/>
    </source>
</evidence>
<comment type="similarity">
    <text evidence="1">Belongs to the alkB family.</text>
</comment>
<feature type="binding site" evidence="14">
    <location>
        <begin position="125"/>
        <end position="127"/>
    </location>
    <ligand>
        <name>2-oxoglutarate</name>
        <dbReference type="ChEBI" id="CHEBI:16810"/>
    </ligand>
</feature>
<feature type="binding site" evidence="14">
    <location>
        <position position="74"/>
    </location>
    <ligand>
        <name>substrate</name>
    </ligand>
</feature>
<evidence type="ECO:0000256" key="2">
    <source>
        <dbReference type="ARBA" id="ARBA00022723"/>
    </source>
</evidence>
<dbReference type="Pfam" id="PF13532">
    <property type="entry name" value="2OG-FeII_Oxy_2"/>
    <property type="match status" value="1"/>
</dbReference>
<evidence type="ECO:0000256" key="3">
    <source>
        <dbReference type="ARBA" id="ARBA00022763"/>
    </source>
</evidence>
<proteinExistence type="inferred from homology"/>
<evidence type="ECO:0000259" key="16">
    <source>
        <dbReference type="PROSITE" id="PS51471"/>
    </source>
</evidence>
<comment type="catalytic activity">
    <reaction evidence="8">
        <text>a methylated nucleobase within DNA + 2-oxoglutarate + O2 = a nucleobase within DNA + formaldehyde + succinate + CO2</text>
        <dbReference type="Rhea" id="RHEA:30299"/>
        <dbReference type="Rhea" id="RHEA-COMP:12192"/>
        <dbReference type="Rhea" id="RHEA-COMP:12193"/>
        <dbReference type="ChEBI" id="CHEBI:15379"/>
        <dbReference type="ChEBI" id="CHEBI:16526"/>
        <dbReference type="ChEBI" id="CHEBI:16810"/>
        <dbReference type="ChEBI" id="CHEBI:16842"/>
        <dbReference type="ChEBI" id="CHEBI:30031"/>
        <dbReference type="ChEBI" id="CHEBI:32875"/>
        <dbReference type="ChEBI" id="CHEBI:64428"/>
        <dbReference type="EC" id="1.14.11.33"/>
    </reaction>
</comment>
<dbReference type="InterPro" id="IPR037151">
    <property type="entry name" value="AlkB-like_sf"/>
</dbReference>
<dbReference type="EC" id="1.14.11.33" evidence="10"/>
<evidence type="ECO:0000256" key="4">
    <source>
        <dbReference type="ARBA" id="ARBA00022964"/>
    </source>
</evidence>
<dbReference type="GO" id="GO:0006281">
    <property type="term" value="P:DNA repair"/>
    <property type="evidence" value="ECO:0007669"/>
    <property type="project" value="UniProtKB-KW"/>
</dbReference>
<comment type="cofactor">
    <cofactor evidence="15">
        <name>Fe(2+)</name>
        <dbReference type="ChEBI" id="CHEBI:29033"/>
    </cofactor>
    <text evidence="15">Binds 1 Fe(2+) ion per subunit.</text>
</comment>
<evidence type="ECO:0000256" key="11">
    <source>
        <dbReference type="ARBA" id="ARBA00072243"/>
    </source>
</evidence>
<comment type="function">
    <text evidence="9">Dioxygenase that repairs alkylated DNA and RNA containing 3-methylcytosine or 1-methyladenine by oxidative demethylation. Has highest activity towards 3-methylcytosine. Has lower activity towards alkylated DNA containing ethenoadenine, and no detectable activity towards 1-methylguanine or 3-methylthymine. Accepts double-stranded and single-stranded substrates. Requires molecular oxygen, alpha-ketoglutarate and iron. Provides extensive resistance to alkylating agents such as MMS and DMS (SN2 agents), but not to MMNG and MNU (SN1 agents).</text>
</comment>
<feature type="binding site" evidence="14">
    <location>
        <begin position="81"/>
        <end position="83"/>
    </location>
    <ligand>
        <name>substrate</name>
    </ligand>
</feature>
<name>A0A8J3EZC2_9BURK</name>
<keyword evidence="6 15" id="KW-0408">Iron</keyword>
<evidence type="ECO:0000256" key="7">
    <source>
        <dbReference type="ARBA" id="ARBA00023204"/>
    </source>
</evidence>
<feature type="binding site" evidence="15">
    <location>
        <position position="138"/>
    </location>
    <ligand>
        <name>Fe cation</name>
        <dbReference type="ChEBI" id="CHEBI:24875"/>
        <note>catalytic</note>
    </ligand>
</feature>
<dbReference type="GO" id="GO:0035513">
    <property type="term" value="P:oxidative RNA demethylation"/>
    <property type="evidence" value="ECO:0007669"/>
    <property type="project" value="TreeGrafter"/>
</dbReference>
<feature type="domain" description="Fe2OG dioxygenase" evidence="16">
    <location>
        <begin position="118"/>
        <end position="218"/>
    </location>
</feature>
<dbReference type="GO" id="GO:0008198">
    <property type="term" value="F:ferrous iron binding"/>
    <property type="evidence" value="ECO:0007669"/>
    <property type="project" value="TreeGrafter"/>
</dbReference>
<dbReference type="GO" id="GO:0005737">
    <property type="term" value="C:cytoplasm"/>
    <property type="evidence" value="ECO:0007669"/>
    <property type="project" value="TreeGrafter"/>
</dbReference>
<accession>A0A8J3EZC2</accession>
<dbReference type="EMBL" id="BMDI01000001">
    <property type="protein sequence ID" value="GGI16835.1"/>
    <property type="molecule type" value="Genomic_DNA"/>
</dbReference>
<feature type="binding site" evidence="15">
    <location>
        <position position="136"/>
    </location>
    <ligand>
        <name>Fe cation</name>
        <dbReference type="ChEBI" id="CHEBI:24875"/>
        <note>catalytic</note>
    </ligand>
</feature>
<evidence type="ECO:0000256" key="6">
    <source>
        <dbReference type="ARBA" id="ARBA00023004"/>
    </source>
</evidence>
<dbReference type="PROSITE" id="PS51471">
    <property type="entry name" value="FE2OG_OXY"/>
    <property type="match status" value="1"/>
</dbReference>
<dbReference type="Proteomes" id="UP000642180">
    <property type="component" value="Unassembled WGS sequence"/>
</dbReference>
<dbReference type="InterPro" id="IPR005123">
    <property type="entry name" value="Oxoglu/Fe-dep_dioxygenase_dom"/>
</dbReference>
<feature type="binding site" evidence="14">
    <location>
        <position position="166"/>
    </location>
    <ligand>
        <name>substrate</name>
    </ligand>
</feature>
<keyword evidence="2 15" id="KW-0479">Metal-binding</keyword>
<gene>
    <name evidence="17" type="primary">alkB</name>
    <name evidence="17" type="ORF">GCM10008066_05950</name>
</gene>
<feature type="binding site" evidence="14">
    <location>
        <position position="140"/>
    </location>
    <ligand>
        <name>substrate</name>
    </ligand>
</feature>
<feature type="binding site" evidence="15">
    <location>
        <position position="192"/>
    </location>
    <ligand>
        <name>Fe cation</name>
        <dbReference type="ChEBI" id="CHEBI:24875"/>
        <note>catalytic</note>
    </ligand>
</feature>
<evidence type="ECO:0000256" key="12">
    <source>
        <dbReference type="ARBA" id="ARBA00080712"/>
    </source>
</evidence>
<dbReference type="RefSeq" id="WP_188379789.1">
    <property type="nucleotide sequence ID" value="NZ_BMDI01000001.1"/>
</dbReference>
<comment type="caution">
    <text evidence="17">The sequence shown here is derived from an EMBL/GenBank/DDBJ whole genome shotgun (WGS) entry which is preliminary data.</text>
</comment>
<reference evidence="18" key="1">
    <citation type="journal article" date="2019" name="Int. J. Syst. Evol. Microbiol.">
        <title>The Global Catalogue of Microorganisms (GCM) 10K type strain sequencing project: providing services to taxonomists for standard genome sequencing and annotation.</title>
        <authorList>
            <consortium name="The Broad Institute Genomics Platform"/>
            <consortium name="The Broad Institute Genome Sequencing Center for Infectious Disease"/>
            <person name="Wu L."/>
            <person name="Ma J."/>
        </authorList>
    </citation>
    <scope>NUCLEOTIDE SEQUENCE [LARGE SCALE GENOMIC DNA]</scope>
    <source>
        <strain evidence="18">CCM 2767</strain>
    </source>
</reference>